<comment type="subcellular location">
    <subcellularLocation>
        <location evidence="1">Membrane</location>
        <topology evidence="1">Single-pass type I membrane protein</topology>
    </subcellularLocation>
</comment>
<dbReference type="GO" id="GO:0005911">
    <property type="term" value="C:cell-cell junction"/>
    <property type="evidence" value="ECO:0007669"/>
    <property type="project" value="TreeGrafter"/>
</dbReference>
<evidence type="ECO:0000256" key="5">
    <source>
        <dbReference type="ARBA" id="ARBA00023319"/>
    </source>
</evidence>
<feature type="domain" description="Ig-like" evidence="7">
    <location>
        <begin position="202"/>
        <end position="299"/>
    </location>
</feature>
<dbReference type="InterPro" id="IPR007110">
    <property type="entry name" value="Ig-like_dom"/>
</dbReference>
<name>A0A8W8L1Z1_MAGGI</name>
<dbReference type="GO" id="GO:0050839">
    <property type="term" value="F:cell adhesion molecule binding"/>
    <property type="evidence" value="ECO:0007669"/>
    <property type="project" value="TreeGrafter"/>
</dbReference>
<reference evidence="8" key="1">
    <citation type="submission" date="2022-08" db="UniProtKB">
        <authorList>
            <consortium name="EnsemblMetazoa"/>
        </authorList>
    </citation>
    <scope>IDENTIFICATION</scope>
    <source>
        <strain evidence="8">05x7-T-G4-1.051#20</strain>
    </source>
</reference>
<evidence type="ECO:0000256" key="1">
    <source>
        <dbReference type="ARBA" id="ARBA00004479"/>
    </source>
</evidence>
<evidence type="ECO:0000256" key="4">
    <source>
        <dbReference type="ARBA" id="ARBA00023180"/>
    </source>
</evidence>
<dbReference type="SMART" id="SM00409">
    <property type="entry name" value="IG"/>
    <property type="match status" value="2"/>
</dbReference>
<evidence type="ECO:0000256" key="6">
    <source>
        <dbReference type="SAM" id="MobiDB-lite"/>
    </source>
</evidence>
<keyword evidence="3" id="KW-1015">Disulfide bond</keyword>
<dbReference type="Proteomes" id="UP000005408">
    <property type="component" value="Unassembled WGS sequence"/>
</dbReference>
<organism evidence="8 9">
    <name type="scientific">Magallana gigas</name>
    <name type="common">Pacific oyster</name>
    <name type="synonym">Crassostrea gigas</name>
    <dbReference type="NCBI Taxonomy" id="29159"/>
    <lineage>
        <taxon>Eukaryota</taxon>
        <taxon>Metazoa</taxon>
        <taxon>Spiralia</taxon>
        <taxon>Lophotrochozoa</taxon>
        <taxon>Mollusca</taxon>
        <taxon>Bivalvia</taxon>
        <taxon>Autobranchia</taxon>
        <taxon>Pteriomorphia</taxon>
        <taxon>Ostreida</taxon>
        <taxon>Ostreoidea</taxon>
        <taxon>Ostreidae</taxon>
        <taxon>Magallana</taxon>
    </lineage>
</organism>
<evidence type="ECO:0000259" key="7">
    <source>
        <dbReference type="PROSITE" id="PS50835"/>
    </source>
</evidence>
<dbReference type="InterPro" id="IPR036179">
    <property type="entry name" value="Ig-like_dom_sf"/>
</dbReference>
<dbReference type="AlphaFoldDB" id="A0A8W8L1Z1"/>
<feature type="domain" description="Ig-like" evidence="7">
    <location>
        <begin position="113"/>
        <end position="196"/>
    </location>
</feature>
<dbReference type="SUPFAM" id="SSF48726">
    <property type="entry name" value="Immunoglobulin"/>
    <property type="match status" value="2"/>
</dbReference>
<evidence type="ECO:0000313" key="8">
    <source>
        <dbReference type="EnsemblMetazoa" id="G25993.1:cds"/>
    </source>
</evidence>
<protein>
    <recommendedName>
        <fullName evidence="7">Ig-like domain-containing protein</fullName>
    </recommendedName>
</protein>
<dbReference type="Gene3D" id="2.60.40.10">
    <property type="entry name" value="Immunoglobulins"/>
    <property type="match status" value="2"/>
</dbReference>
<keyword evidence="9" id="KW-1185">Reference proteome</keyword>
<keyword evidence="4" id="KW-0325">Glycoprotein</keyword>
<dbReference type="PANTHER" id="PTHR11640">
    <property type="entry name" value="NEPHRIN"/>
    <property type="match status" value="1"/>
</dbReference>
<dbReference type="GO" id="GO:0098609">
    <property type="term" value="P:cell-cell adhesion"/>
    <property type="evidence" value="ECO:0007669"/>
    <property type="project" value="TreeGrafter"/>
</dbReference>
<dbReference type="InterPro" id="IPR003598">
    <property type="entry name" value="Ig_sub2"/>
</dbReference>
<evidence type="ECO:0000256" key="2">
    <source>
        <dbReference type="ARBA" id="ARBA00023136"/>
    </source>
</evidence>
<dbReference type="PROSITE" id="PS50835">
    <property type="entry name" value="IG_LIKE"/>
    <property type="match status" value="2"/>
</dbReference>
<evidence type="ECO:0000313" key="9">
    <source>
        <dbReference type="Proteomes" id="UP000005408"/>
    </source>
</evidence>
<dbReference type="PANTHER" id="PTHR11640:SF31">
    <property type="entry name" value="IRREGULAR CHIASM C-ROUGHEST PROTEIN-RELATED"/>
    <property type="match status" value="1"/>
</dbReference>
<keyword evidence="5" id="KW-0393">Immunoglobulin domain</keyword>
<feature type="compositionally biased region" description="Basic and acidic residues" evidence="6">
    <location>
        <begin position="622"/>
        <end position="632"/>
    </location>
</feature>
<evidence type="ECO:0000256" key="3">
    <source>
        <dbReference type="ARBA" id="ARBA00023157"/>
    </source>
</evidence>
<feature type="region of interest" description="Disordered" evidence="6">
    <location>
        <begin position="598"/>
        <end position="632"/>
    </location>
</feature>
<keyword evidence="2" id="KW-0472">Membrane</keyword>
<dbReference type="GO" id="GO:0005886">
    <property type="term" value="C:plasma membrane"/>
    <property type="evidence" value="ECO:0007669"/>
    <property type="project" value="TreeGrafter"/>
</dbReference>
<dbReference type="InterPro" id="IPR013783">
    <property type="entry name" value="Ig-like_fold"/>
</dbReference>
<sequence length="632" mass="70729">MLSESTIFIEPAPIANATYGKPLNFTCTCPDPWQSASLKILGESGFKFAIFKDVYCQVPIDRERFYSVACSGDTITFGILHPVDNVTWQCIFAHNSVNIGNNVTKVNINPEKPDITMQQLTYVIQEGEDVSIPCNFIGNPISNVTWEHNNSTIKWSDLRQPLTLSLKNVSRSAAGDYTCKVTVNYKGTFFASETVSLVVEYPPTLKPSNKTTVREGTSDVRLFCDVVTDGNPAKYSNLIWQHWIGNTFIRKLDPDNLPNGSPIKTFSLTMQSISFNDIGTYVCLTTSSGVGGNITQSASTELVVEAIPRIPPRTTNIFYGQVEKSFEVRLECVGNPPVSSLKVNTKLESSPPPFYNKTEIEKPIRFSIYDTEVVMNGSILELKFGILKSKFKSTFVLSAENPVGIKEYVFLVEAYYFPSEPFHIHIKEFKTYVSLEWKGTIPDLDMKYEIVEKNISGHDQVVYRLPGSNLPSYTYSMTNFATKNTDSIIQICATNVLGKNCSSTFKVKHIDPDSKSIDSKDMKKIYDGINPTFETYLTPDLMTSQKSGHANHRLNADGNEYASVDDPAILKMNSERDHYFDFILDNGVYLVDGDTKGKNGVPKLPYRPNTKESDYLTAGDQMEEKGWDNDGK</sequence>
<dbReference type="EnsemblMetazoa" id="G25993.1">
    <property type="protein sequence ID" value="G25993.1:cds"/>
    <property type="gene ID" value="G25993"/>
</dbReference>
<dbReference type="InterPro" id="IPR003599">
    <property type="entry name" value="Ig_sub"/>
</dbReference>
<accession>A0A8W8L1Z1</accession>
<dbReference type="SMART" id="SM00408">
    <property type="entry name" value="IGc2"/>
    <property type="match status" value="1"/>
</dbReference>
<proteinExistence type="predicted"/>
<dbReference type="InterPro" id="IPR051275">
    <property type="entry name" value="Cell_adhesion_signaling"/>
</dbReference>
<dbReference type="Pfam" id="PF13927">
    <property type="entry name" value="Ig_3"/>
    <property type="match status" value="1"/>
</dbReference>